<evidence type="ECO:0000313" key="1">
    <source>
        <dbReference type="EMBL" id="TSJ41341.1"/>
    </source>
</evidence>
<organism evidence="1 2">
    <name type="scientific">Fluviicola chungangensis</name>
    <dbReference type="NCBI Taxonomy" id="2597671"/>
    <lineage>
        <taxon>Bacteria</taxon>
        <taxon>Pseudomonadati</taxon>
        <taxon>Bacteroidota</taxon>
        <taxon>Flavobacteriia</taxon>
        <taxon>Flavobacteriales</taxon>
        <taxon>Crocinitomicaceae</taxon>
        <taxon>Fluviicola</taxon>
    </lineage>
</organism>
<name>A0A556MN25_9FLAO</name>
<keyword evidence="2" id="KW-1185">Reference proteome</keyword>
<evidence type="ECO:0000313" key="2">
    <source>
        <dbReference type="Proteomes" id="UP000316008"/>
    </source>
</evidence>
<protein>
    <submittedName>
        <fullName evidence="1">Uncharacterized protein</fullName>
    </submittedName>
</protein>
<dbReference type="AlphaFoldDB" id="A0A556MN25"/>
<dbReference type="RefSeq" id="WP_144334153.1">
    <property type="nucleotide sequence ID" value="NZ_VLPL01000008.1"/>
</dbReference>
<dbReference type="EMBL" id="VLPL01000008">
    <property type="protein sequence ID" value="TSJ41341.1"/>
    <property type="molecule type" value="Genomic_DNA"/>
</dbReference>
<sequence>MRLLHYFLFLFICSSCQPLYTNIPKGTLSDESITQLTLDYRMISSDKVMGTIQNNSKNRVYDVRIRIDITRLDHSVSTEHFVIAKINPYQNYSFKKSTETLDGVEMTLRIQSSHY</sequence>
<accession>A0A556MN25</accession>
<comment type="caution">
    <text evidence="1">The sequence shown here is derived from an EMBL/GenBank/DDBJ whole genome shotgun (WGS) entry which is preliminary data.</text>
</comment>
<gene>
    <name evidence="1" type="ORF">FO442_15635</name>
</gene>
<dbReference type="Proteomes" id="UP000316008">
    <property type="component" value="Unassembled WGS sequence"/>
</dbReference>
<reference evidence="1 2" key="1">
    <citation type="submission" date="2019-07" db="EMBL/GenBank/DDBJ databases">
        <authorList>
            <person name="Huq M.A."/>
        </authorList>
    </citation>
    <scope>NUCLEOTIDE SEQUENCE [LARGE SCALE GENOMIC DNA]</scope>
    <source>
        <strain evidence="1 2">MAH-3</strain>
    </source>
</reference>
<proteinExistence type="predicted"/>